<evidence type="ECO:0000256" key="1">
    <source>
        <dbReference type="ARBA" id="ARBA00022618"/>
    </source>
</evidence>
<comment type="caution">
    <text evidence="8">The sequence shown here is derived from an EMBL/GenBank/DDBJ whole genome shotgun (WGS) entry which is preliminary data.</text>
</comment>
<evidence type="ECO:0008006" key="10">
    <source>
        <dbReference type="Google" id="ProtNLM"/>
    </source>
</evidence>
<dbReference type="SMART" id="SM01332">
    <property type="entry name" value="Cyclin_C"/>
    <property type="match status" value="1"/>
</dbReference>
<feature type="region of interest" description="Disordered" evidence="5">
    <location>
        <begin position="1"/>
        <end position="26"/>
    </location>
</feature>
<evidence type="ECO:0000313" key="8">
    <source>
        <dbReference type="EMBL" id="CAJ1964558.1"/>
    </source>
</evidence>
<dbReference type="PANTHER" id="PTHR10177">
    <property type="entry name" value="CYCLINS"/>
    <property type="match status" value="1"/>
</dbReference>
<reference evidence="8" key="1">
    <citation type="submission" date="2023-08" db="EMBL/GenBank/DDBJ databases">
        <authorList>
            <person name="Audoor S."/>
            <person name="Bilcke G."/>
        </authorList>
    </citation>
    <scope>NUCLEOTIDE SEQUENCE</scope>
</reference>
<dbReference type="Pfam" id="PF02984">
    <property type="entry name" value="Cyclin_C"/>
    <property type="match status" value="1"/>
</dbReference>
<dbReference type="InterPro" id="IPR004367">
    <property type="entry name" value="Cyclin_C-dom"/>
</dbReference>
<evidence type="ECO:0000256" key="3">
    <source>
        <dbReference type="ARBA" id="ARBA00023306"/>
    </source>
</evidence>
<proteinExistence type="inferred from homology"/>
<dbReference type="InterPro" id="IPR036915">
    <property type="entry name" value="Cyclin-like_sf"/>
</dbReference>
<dbReference type="FunFam" id="1.10.472.10:FF:000001">
    <property type="entry name" value="G2/mitotic-specific cyclin"/>
    <property type="match status" value="1"/>
</dbReference>
<dbReference type="InterPro" id="IPR039361">
    <property type="entry name" value="Cyclin"/>
</dbReference>
<dbReference type="PIRSF" id="PIRSF001771">
    <property type="entry name" value="Cyclin_A_B_D_E"/>
    <property type="match status" value="1"/>
</dbReference>
<sequence>MMPTNHLLNGDDHTKRRRALQDVSNRSSLSRFSRSYVPKKLLQIRKDTRQSQQKVDRNDPLCKDDYIHEMYEHFAAREATTSVRPLYMEEQKQLNELMRAILVDWVVDVHFSYRLSLATLYLTINLIDRYLEASPEVPRKDFQLVGTTALWIASKYEEIRPLEINQLVEVCDCCYTKQQVFAKEGDILNTLHYRLCVPTSLTFLLRSLKVAKANRKMAHMSMFILEGTLGCYNLLHYLPSQMAAASIYIARSTLLIDQPAWTKLLEEYTGFSKKDVLPVAKAMLTESNANVNVKLQAVRKKYSTVEYSSVALIPLRGK</sequence>
<evidence type="ECO:0000259" key="6">
    <source>
        <dbReference type="SMART" id="SM00385"/>
    </source>
</evidence>
<evidence type="ECO:0000256" key="2">
    <source>
        <dbReference type="ARBA" id="ARBA00023127"/>
    </source>
</evidence>
<dbReference type="Gene3D" id="1.10.472.10">
    <property type="entry name" value="Cyclin-like"/>
    <property type="match status" value="2"/>
</dbReference>
<dbReference type="Proteomes" id="UP001295423">
    <property type="component" value="Unassembled WGS sequence"/>
</dbReference>
<gene>
    <name evidence="8" type="ORF">CYCCA115_LOCUS20689</name>
</gene>
<evidence type="ECO:0000259" key="7">
    <source>
        <dbReference type="SMART" id="SM01332"/>
    </source>
</evidence>
<feature type="domain" description="Cyclin C-terminal" evidence="7">
    <location>
        <begin position="198"/>
        <end position="316"/>
    </location>
</feature>
<comment type="similarity">
    <text evidence="4">Belongs to the cyclin family.</text>
</comment>
<name>A0AAD2G6X6_9STRA</name>
<protein>
    <recommendedName>
        <fullName evidence="10">G2/mitotic-specific cyclin-B3</fullName>
    </recommendedName>
</protein>
<dbReference type="InterPro" id="IPR013763">
    <property type="entry name" value="Cyclin-like_dom"/>
</dbReference>
<keyword evidence="1" id="KW-0132">Cell division</keyword>
<dbReference type="GO" id="GO:0044772">
    <property type="term" value="P:mitotic cell cycle phase transition"/>
    <property type="evidence" value="ECO:0007669"/>
    <property type="project" value="InterPro"/>
</dbReference>
<dbReference type="InterPro" id="IPR006671">
    <property type="entry name" value="Cyclin_N"/>
</dbReference>
<organism evidence="8 9">
    <name type="scientific">Cylindrotheca closterium</name>
    <dbReference type="NCBI Taxonomy" id="2856"/>
    <lineage>
        <taxon>Eukaryota</taxon>
        <taxon>Sar</taxon>
        <taxon>Stramenopiles</taxon>
        <taxon>Ochrophyta</taxon>
        <taxon>Bacillariophyta</taxon>
        <taxon>Bacillariophyceae</taxon>
        <taxon>Bacillariophycidae</taxon>
        <taxon>Bacillariales</taxon>
        <taxon>Bacillariaceae</taxon>
        <taxon>Cylindrotheca</taxon>
    </lineage>
</organism>
<dbReference type="InterPro" id="IPR048258">
    <property type="entry name" value="Cyclins_cyclin-box"/>
</dbReference>
<keyword evidence="2 4" id="KW-0195">Cyclin</keyword>
<dbReference type="PROSITE" id="PS00292">
    <property type="entry name" value="CYCLINS"/>
    <property type="match status" value="1"/>
</dbReference>
<evidence type="ECO:0000256" key="5">
    <source>
        <dbReference type="SAM" id="MobiDB-lite"/>
    </source>
</evidence>
<dbReference type="SMART" id="SM00385">
    <property type="entry name" value="CYCLIN"/>
    <property type="match status" value="2"/>
</dbReference>
<dbReference type="EMBL" id="CAKOGP040002191">
    <property type="protein sequence ID" value="CAJ1964558.1"/>
    <property type="molecule type" value="Genomic_DNA"/>
</dbReference>
<dbReference type="InterPro" id="IPR046965">
    <property type="entry name" value="Cyclin_A/B-like"/>
</dbReference>
<feature type="domain" description="Cyclin-like" evidence="6">
    <location>
        <begin position="202"/>
        <end position="285"/>
    </location>
</feature>
<dbReference type="Pfam" id="PF00134">
    <property type="entry name" value="Cyclin_N"/>
    <property type="match status" value="1"/>
</dbReference>
<evidence type="ECO:0000256" key="4">
    <source>
        <dbReference type="RuleBase" id="RU000383"/>
    </source>
</evidence>
<keyword evidence="9" id="KW-1185">Reference proteome</keyword>
<keyword evidence="3" id="KW-0131">Cell cycle</keyword>
<feature type="domain" description="Cyclin-like" evidence="6">
    <location>
        <begin position="104"/>
        <end position="189"/>
    </location>
</feature>
<dbReference type="GO" id="GO:0051301">
    <property type="term" value="P:cell division"/>
    <property type="evidence" value="ECO:0007669"/>
    <property type="project" value="UniProtKB-KW"/>
</dbReference>
<accession>A0AAD2G6X6</accession>
<dbReference type="AlphaFoldDB" id="A0AAD2G6X6"/>
<dbReference type="SUPFAM" id="SSF47954">
    <property type="entry name" value="Cyclin-like"/>
    <property type="match status" value="2"/>
</dbReference>
<dbReference type="GO" id="GO:0016538">
    <property type="term" value="F:cyclin-dependent protein serine/threonine kinase regulator activity"/>
    <property type="evidence" value="ECO:0007669"/>
    <property type="project" value="InterPro"/>
</dbReference>
<evidence type="ECO:0000313" key="9">
    <source>
        <dbReference type="Proteomes" id="UP001295423"/>
    </source>
</evidence>